<dbReference type="EMBL" id="HBUF01033701">
    <property type="protein sequence ID" value="CAG6615729.1"/>
    <property type="molecule type" value="Transcribed_RNA"/>
</dbReference>
<protein>
    <submittedName>
        <fullName evidence="2">Uncharacterized protein</fullName>
    </submittedName>
</protein>
<keyword evidence="1" id="KW-0472">Membrane</keyword>
<keyword evidence="1" id="KW-0812">Transmembrane</keyword>
<dbReference type="EMBL" id="HBUF01033700">
    <property type="protein sequence ID" value="CAG6615728.1"/>
    <property type="molecule type" value="Transcribed_RNA"/>
</dbReference>
<feature type="transmembrane region" description="Helical" evidence="1">
    <location>
        <begin position="44"/>
        <end position="62"/>
    </location>
</feature>
<proteinExistence type="predicted"/>
<sequence length="102" mass="11851">MLQNLIFLILSLGVFSMLGFCLYELQGILFHSPELCSHGSSGQWMRVSWMLKILCSVFYLYLKTVHWPQTTLSQSSVFFLHCVLIDFDLYYVTGCLCRQQIV</sequence>
<dbReference type="AlphaFoldDB" id="A0A8D8PVP0"/>
<name>A0A8D8PVP0_9HEMI</name>
<feature type="transmembrane region" description="Helical" evidence="1">
    <location>
        <begin position="6"/>
        <end position="23"/>
    </location>
</feature>
<reference evidence="2" key="1">
    <citation type="submission" date="2021-05" db="EMBL/GenBank/DDBJ databases">
        <authorList>
            <person name="Alioto T."/>
            <person name="Alioto T."/>
            <person name="Gomez Garrido J."/>
        </authorList>
    </citation>
    <scope>NUCLEOTIDE SEQUENCE</scope>
</reference>
<evidence type="ECO:0000313" key="2">
    <source>
        <dbReference type="EMBL" id="CAG6615729.1"/>
    </source>
</evidence>
<keyword evidence="1" id="KW-1133">Transmembrane helix</keyword>
<organism evidence="2">
    <name type="scientific">Cacopsylla melanoneura</name>
    <dbReference type="NCBI Taxonomy" id="428564"/>
    <lineage>
        <taxon>Eukaryota</taxon>
        <taxon>Metazoa</taxon>
        <taxon>Ecdysozoa</taxon>
        <taxon>Arthropoda</taxon>
        <taxon>Hexapoda</taxon>
        <taxon>Insecta</taxon>
        <taxon>Pterygota</taxon>
        <taxon>Neoptera</taxon>
        <taxon>Paraneoptera</taxon>
        <taxon>Hemiptera</taxon>
        <taxon>Sternorrhyncha</taxon>
        <taxon>Psylloidea</taxon>
        <taxon>Psyllidae</taxon>
        <taxon>Psyllinae</taxon>
        <taxon>Cacopsylla</taxon>
    </lineage>
</organism>
<accession>A0A8D8PVP0</accession>
<evidence type="ECO:0000256" key="1">
    <source>
        <dbReference type="SAM" id="Phobius"/>
    </source>
</evidence>